<protein>
    <recommendedName>
        <fullName evidence="3">C2 domain-containing protein</fullName>
    </recommendedName>
</protein>
<name>A0AAN7SGF8_9COLE</name>
<dbReference type="PRINTS" id="PR00360">
    <property type="entry name" value="C2DOMAIN"/>
</dbReference>
<dbReference type="SMART" id="SM00239">
    <property type="entry name" value="C2"/>
    <property type="match status" value="2"/>
</dbReference>
<dbReference type="InterPro" id="IPR035892">
    <property type="entry name" value="C2_domain_sf"/>
</dbReference>
<dbReference type="GO" id="GO:0001786">
    <property type="term" value="F:phosphatidylserine binding"/>
    <property type="evidence" value="ECO:0007669"/>
    <property type="project" value="TreeGrafter"/>
</dbReference>
<evidence type="ECO:0000313" key="5">
    <source>
        <dbReference type="Proteomes" id="UP001353858"/>
    </source>
</evidence>
<dbReference type="InterPro" id="IPR000008">
    <property type="entry name" value="C2_dom"/>
</dbReference>
<dbReference type="Proteomes" id="UP001353858">
    <property type="component" value="Unassembled WGS sequence"/>
</dbReference>
<dbReference type="GO" id="GO:0031045">
    <property type="term" value="C:dense core granule"/>
    <property type="evidence" value="ECO:0007669"/>
    <property type="project" value="TreeGrafter"/>
</dbReference>
<dbReference type="Gene3D" id="2.60.40.150">
    <property type="entry name" value="C2 domain"/>
    <property type="match status" value="2"/>
</dbReference>
<feature type="transmembrane region" description="Helical" evidence="2">
    <location>
        <begin position="57"/>
        <end position="80"/>
    </location>
</feature>
<gene>
    <name evidence="4" type="ORF">RN001_008138</name>
</gene>
<dbReference type="GO" id="GO:0030424">
    <property type="term" value="C:axon"/>
    <property type="evidence" value="ECO:0007669"/>
    <property type="project" value="TreeGrafter"/>
</dbReference>
<evidence type="ECO:0000256" key="1">
    <source>
        <dbReference type="SAM" id="MobiDB-lite"/>
    </source>
</evidence>
<keyword evidence="2" id="KW-0812">Transmembrane</keyword>
<dbReference type="GO" id="GO:0048488">
    <property type="term" value="P:synaptic vesicle endocytosis"/>
    <property type="evidence" value="ECO:0007669"/>
    <property type="project" value="TreeGrafter"/>
</dbReference>
<keyword evidence="2" id="KW-1133">Transmembrane helix</keyword>
<feature type="domain" description="C2" evidence="3">
    <location>
        <begin position="221"/>
        <end position="340"/>
    </location>
</feature>
<dbReference type="PANTHER" id="PTHR10024:SF373">
    <property type="entry name" value="MIP05618P"/>
    <property type="match status" value="1"/>
</dbReference>
<feature type="domain" description="C2" evidence="3">
    <location>
        <begin position="353"/>
        <end position="478"/>
    </location>
</feature>
<evidence type="ECO:0000259" key="3">
    <source>
        <dbReference type="PROSITE" id="PS50004"/>
    </source>
</evidence>
<organism evidence="4 5">
    <name type="scientific">Aquatica leii</name>
    <dbReference type="NCBI Taxonomy" id="1421715"/>
    <lineage>
        <taxon>Eukaryota</taxon>
        <taxon>Metazoa</taxon>
        <taxon>Ecdysozoa</taxon>
        <taxon>Arthropoda</taxon>
        <taxon>Hexapoda</taxon>
        <taxon>Insecta</taxon>
        <taxon>Pterygota</taxon>
        <taxon>Neoptera</taxon>
        <taxon>Endopterygota</taxon>
        <taxon>Coleoptera</taxon>
        <taxon>Polyphaga</taxon>
        <taxon>Elateriformia</taxon>
        <taxon>Elateroidea</taxon>
        <taxon>Lampyridae</taxon>
        <taxon>Luciolinae</taxon>
        <taxon>Aquatica</taxon>
    </lineage>
</organism>
<dbReference type="GO" id="GO:0005509">
    <property type="term" value="F:calcium ion binding"/>
    <property type="evidence" value="ECO:0007669"/>
    <property type="project" value="TreeGrafter"/>
</dbReference>
<evidence type="ECO:0000256" key="2">
    <source>
        <dbReference type="SAM" id="Phobius"/>
    </source>
</evidence>
<dbReference type="PANTHER" id="PTHR10024">
    <property type="entry name" value="SYNAPTOTAGMIN"/>
    <property type="match status" value="1"/>
</dbReference>
<dbReference type="GO" id="GO:0048791">
    <property type="term" value="P:calcium ion-regulated exocytosis of neurotransmitter"/>
    <property type="evidence" value="ECO:0007669"/>
    <property type="project" value="TreeGrafter"/>
</dbReference>
<dbReference type="GO" id="GO:0005886">
    <property type="term" value="C:plasma membrane"/>
    <property type="evidence" value="ECO:0007669"/>
    <property type="project" value="TreeGrafter"/>
</dbReference>
<dbReference type="GO" id="GO:0000149">
    <property type="term" value="F:SNARE binding"/>
    <property type="evidence" value="ECO:0007669"/>
    <property type="project" value="TreeGrafter"/>
</dbReference>
<comment type="caution">
    <text evidence="4">The sequence shown here is derived from an EMBL/GenBank/DDBJ whole genome shotgun (WGS) entry which is preliminary data.</text>
</comment>
<dbReference type="EMBL" id="JARPUR010000003">
    <property type="protein sequence ID" value="KAK4879992.1"/>
    <property type="molecule type" value="Genomic_DNA"/>
</dbReference>
<proteinExistence type="predicted"/>
<dbReference type="PROSITE" id="PS50004">
    <property type="entry name" value="C2"/>
    <property type="match status" value="2"/>
</dbReference>
<dbReference type="GO" id="GO:0005544">
    <property type="term" value="F:calcium-dependent phospholipid binding"/>
    <property type="evidence" value="ECO:0007669"/>
    <property type="project" value="TreeGrafter"/>
</dbReference>
<dbReference type="Pfam" id="PF00168">
    <property type="entry name" value="C2"/>
    <property type="match status" value="2"/>
</dbReference>
<dbReference type="GO" id="GO:0030276">
    <property type="term" value="F:clathrin binding"/>
    <property type="evidence" value="ECO:0007669"/>
    <property type="project" value="TreeGrafter"/>
</dbReference>
<evidence type="ECO:0000313" key="4">
    <source>
        <dbReference type="EMBL" id="KAK4879992.1"/>
    </source>
</evidence>
<dbReference type="CDD" id="cd00276">
    <property type="entry name" value="C2B_Synaptotagmin"/>
    <property type="match status" value="1"/>
</dbReference>
<accession>A0AAN7SGF8</accession>
<dbReference type="AlphaFoldDB" id="A0AAN7SGF8"/>
<feature type="region of interest" description="Disordered" evidence="1">
    <location>
        <begin position="135"/>
        <end position="155"/>
    </location>
</feature>
<dbReference type="GO" id="GO:0030672">
    <property type="term" value="C:synaptic vesicle membrane"/>
    <property type="evidence" value="ECO:0007669"/>
    <property type="project" value="TreeGrafter"/>
</dbReference>
<dbReference type="SUPFAM" id="SSF49562">
    <property type="entry name" value="C2 domain (Calcium/lipid-binding domain, CaLB)"/>
    <property type="match status" value="2"/>
</dbReference>
<sequence>MPSIQRFSIRALKLPILSLCERQRCISVSNKFSFSLLTRIMEISEEDETPSSAYVMALLYALLSFVGVLLLIFIIFSVCFKKYRLNWFEKNLLETADNKDSYSQEALVQELLQENKCLSSNPVDESFWVSSTSLKNSSLGQSDNDKDDSSSENSVVGTPVSFNSYQPFSTAGAFAGNDKHILLSNTSPVRPKLTSMQSKLDHTKIDYSLYQKESPDEPENVRGSIHIIMSYDPVDEILTVRLVEAHDLEARDFSGTADPYAKIRLLPDRTNVWQTRIHKKTLNPVFDEDFVFDVKAASLSYHTLEVLLYNFDAYSRHSNVGGVHIPLANLDLNNKVDCWKGLSPSIEHDTRLDLGELMVSLAYLPSAERLTVVVIKARNLRMVDDTRNSSDPYVKVSIIQGNKRIKKRKTGVHRNTVSPIFNEALTFNICKSLLKKCYIEFSVMHDSLLGASELLGKARIGQTSECNRREKEYFSEIFQNATATALWLPLSDPRVIT</sequence>
<keyword evidence="2" id="KW-0472">Membrane</keyword>
<keyword evidence="5" id="KW-1185">Reference proteome</keyword>
<reference evidence="5" key="1">
    <citation type="submission" date="2023-01" db="EMBL/GenBank/DDBJ databases">
        <title>Key to firefly adult light organ development and bioluminescence: homeobox transcription factors regulate luciferase expression and transportation to peroxisome.</title>
        <authorList>
            <person name="Fu X."/>
        </authorList>
    </citation>
    <scope>NUCLEOTIDE SEQUENCE [LARGE SCALE GENOMIC DNA]</scope>
</reference>